<gene>
    <name evidence="1" type="ORF">ABII15_00325</name>
</gene>
<dbReference type="RefSeq" id="WP_353940178.1">
    <property type="nucleotide sequence ID" value="NZ_CP159534.1"/>
</dbReference>
<name>A0AAU8IJV2_9ACTN</name>
<dbReference type="EMBL" id="CP159534">
    <property type="protein sequence ID" value="XCJ68492.1"/>
    <property type="molecule type" value="Genomic_DNA"/>
</dbReference>
<proteinExistence type="predicted"/>
<dbReference type="AlphaFoldDB" id="A0AAU8IJV2"/>
<organism evidence="1">
    <name type="scientific">Streptomyces tabacisoli</name>
    <dbReference type="NCBI Taxonomy" id="3156398"/>
    <lineage>
        <taxon>Bacteria</taxon>
        <taxon>Bacillati</taxon>
        <taxon>Actinomycetota</taxon>
        <taxon>Actinomycetes</taxon>
        <taxon>Kitasatosporales</taxon>
        <taxon>Streptomycetaceae</taxon>
        <taxon>Streptomyces</taxon>
    </lineage>
</organism>
<evidence type="ECO:0000313" key="1">
    <source>
        <dbReference type="EMBL" id="XCJ68492.1"/>
    </source>
</evidence>
<protein>
    <recommendedName>
        <fullName evidence="2">Thioesterase domain-containing protein</fullName>
    </recommendedName>
</protein>
<evidence type="ECO:0008006" key="2">
    <source>
        <dbReference type="Google" id="ProtNLM"/>
    </source>
</evidence>
<sequence>MLEGVLIAESLRVGAQMAGIRLQVTNLTRVEVTDAADDQPRLWTLLDFTAEESAAQHLADHLASSLLRPTRS</sequence>
<reference evidence="1" key="1">
    <citation type="submission" date="2024-06" db="EMBL/GenBank/DDBJ databases">
        <title>Streptomyces sp. strain HUAS MG91 genome sequences.</title>
        <authorList>
            <person name="Mo P."/>
        </authorList>
    </citation>
    <scope>NUCLEOTIDE SEQUENCE</scope>
    <source>
        <strain evidence="1">HUAS MG91</strain>
    </source>
</reference>
<accession>A0AAU8IJV2</accession>
<dbReference type="KEGG" id="stac:ABII15_00325"/>